<dbReference type="Pfam" id="PF01965">
    <property type="entry name" value="DJ-1_PfpI"/>
    <property type="match status" value="1"/>
</dbReference>
<evidence type="ECO:0000256" key="2">
    <source>
        <dbReference type="ARBA" id="ARBA00023125"/>
    </source>
</evidence>
<dbReference type="InterPro" id="IPR009057">
    <property type="entry name" value="Homeodomain-like_sf"/>
</dbReference>
<dbReference type="InterPro" id="IPR029062">
    <property type="entry name" value="Class_I_gatase-like"/>
</dbReference>
<dbReference type="InterPro" id="IPR018060">
    <property type="entry name" value="HTH_AraC"/>
</dbReference>
<organism evidence="5 6">
    <name type="scientific">Sneathiella marina</name>
    <dbReference type="NCBI Taxonomy" id="2950108"/>
    <lineage>
        <taxon>Bacteria</taxon>
        <taxon>Pseudomonadati</taxon>
        <taxon>Pseudomonadota</taxon>
        <taxon>Alphaproteobacteria</taxon>
        <taxon>Sneathiellales</taxon>
        <taxon>Sneathiellaceae</taxon>
        <taxon>Sneathiella</taxon>
    </lineage>
</organism>
<evidence type="ECO:0000313" key="5">
    <source>
        <dbReference type="EMBL" id="USG60081.1"/>
    </source>
</evidence>
<dbReference type="Gene3D" id="1.10.10.60">
    <property type="entry name" value="Homeodomain-like"/>
    <property type="match status" value="2"/>
</dbReference>
<evidence type="ECO:0000256" key="1">
    <source>
        <dbReference type="ARBA" id="ARBA00023015"/>
    </source>
</evidence>
<feature type="domain" description="HTH araC/xylS-type" evidence="4">
    <location>
        <begin position="223"/>
        <end position="321"/>
    </location>
</feature>
<dbReference type="Pfam" id="PF12833">
    <property type="entry name" value="HTH_18"/>
    <property type="match status" value="1"/>
</dbReference>
<evidence type="ECO:0000256" key="3">
    <source>
        <dbReference type="ARBA" id="ARBA00023163"/>
    </source>
</evidence>
<dbReference type="SUPFAM" id="SSF52317">
    <property type="entry name" value="Class I glutamine amidotransferase-like"/>
    <property type="match status" value="1"/>
</dbReference>
<keyword evidence="3" id="KW-0804">Transcription</keyword>
<protein>
    <submittedName>
        <fullName evidence="5">Helix-turn-helix domain-containing protein</fullName>
    </submittedName>
</protein>
<dbReference type="EMBL" id="CP098747">
    <property type="protein sequence ID" value="USG60081.1"/>
    <property type="molecule type" value="Genomic_DNA"/>
</dbReference>
<keyword evidence="6" id="KW-1185">Reference proteome</keyword>
<evidence type="ECO:0000313" key="6">
    <source>
        <dbReference type="Proteomes" id="UP001056291"/>
    </source>
</evidence>
<dbReference type="Gene3D" id="3.40.50.880">
    <property type="match status" value="1"/>
</dbReference>
<dbReference type="PROSITE" id="PS01124">
    <property type="entry name" value="HTH_ARAC_FAMILY_2"/>
    <property type="match status" value="1"/>
</dbReference>
<proteinExistence type="predicted"/>
<evidence type="ECO:0000259" key="4">
    <source>
        <dbReference type="PROSITE" id="PS01124"/>
    </source>
</evidence>
<dbReference type="PANTHER" id="PTHR43130:SF11">
    <property type="entry name" value="TRANSCRIPTIONAL REGULATORY PROTEIN"/>
    <property type="match status" value="1"/>
</dbReference>
<dbReference type="InterPro" id="IPR002818">
    <property type="entry name" value="DJ-1/PfpI"/>
</dbReference>
<dbReference type="InterPro" id="IPR052158">
    <property type="entry name" value="INH-QAR"/>
</dbReference>
<dbReference type="RefSeq" id="WP_251932888.1">
    <property type="nucleotide sequence ID" value="NZ_CP098747.1"/>
</dbReference>
<sequence length="325" mass="36394">MKNVAILAAENSVLSTIASPMDMFLQAGVLWNVTMGKMPSPLFNAKIVTSDGKPVNAVSNVPIIPACSMHDMEDPDLVIIPSQGFFFDPREKSHGDRINWLKHCYEKGSDLASVCGGAFTLASTGLLDGKTATTHWGLAAKFKRSFPNVNLRTDLLVTDEGRLFCGGGISADLNLSLYLIRKYCGREVALQSSRCTLVDLDSVYQSPFSVFSPEKNHSDIKILNAQEWMENNYRNDINVQMLANEADMSVRQFNRRFKAATNETVTKYHQLIRVEAAKTNLVNTSLSFEEISMNSGYENISFFRRVFKQNTSVTPAEYRRRFCQI</sequence>
<gene>
    <name evidence="5" type="ORF">NBZ79_12945</name>
</gene>
<dbReference type="SMART" id="SM00342">
    <property type="entry name" value="HTH_ARAC"/>
    <property type="match status" value="1"/>
</dbReference>
<keyword evidence="1" id="KW-0805">Transcription regulation</keyword>
<dbReference type="CDD" id="cd03138">
    <property type="entry name" value="GATase1_AraC_2"/>
    <property type="match status" value="1"/>
</dbReference>
<dbReference type="Proteomes" id="UP001056291">
    <property type="component" value="Chromosome"/>
</dbReference>
<name>A0ABY4VYS3_9PROT</name>
<accession>A0ABY4VYS3</accession>
<dbReference type="InterPro" id="IPR018062">
    <property type="entry name" value="HTH_AraC-typ_CS"/>
</dbReference>
<keyword evidence="2" id="KW-0238">DNA-binding</keyword>
<dbReference type="PROSITE" id="PS00041">
    <property type="entry name" value="HTH_ARAC_FAMILY_1"/>
    <property type="match status" value="1"/>
</dbReference>
<dbReference type="SUPFAM" id="SSF46689">
    <property type="entry name" value="Homeodomain-like"/>
    <property type="match status" value="2"/>
</dbReference>
<reference evidence="5" key="1">
    <citation type="submission" date="2022-06" db="EMBL/GenBank/DDBJ databases">
        <title>Sneathiella actinostolidae sp. nov., isolated from a sea anemonein the Western Pacific Ocean.</title>
        <authorList>
            <person name="Wei M.J."/>
        </authorList>
    </citation>
    <scope>NUCLEOTIDE SEQUENCE</scope>
    <source>
        <strain evidence="5">PHK-P5</strain>
    </source>
</reference>
<dbReference type="PANTHER" id="PTHR43130">
    <property type="entry name" value="ARAC-FAMILY TRANSCRIPTIONAL REGULATOR"/>
    <property type="match status" value="1"/>
</dbReference>